<dbReference type="Proteomes" id="UP000428260">
    <property type="component" value="Chromosome"/>
</dbReference>
<accession>A0A6I6JPF3</accession>
<protein>
    <submittedName>
        <fullName evidence="2">Linear amide C-N hydrolase</fullName>
    </submittedName>
</protein>
<dbReference type="InterPro" id="IPR005079">
    <property type="entry name" value="Peptidase_C45_hydrolase"/>
</dbReference>
<proteinExistence type="predicted"/>
<dbReference type="Gene3D" id="3.60.60.10">
    <property type="entry name" value="Penicillin V Acylase, Chain A"/>
    <property type="match status" value="1"/>
</dbReference>
<dbReference type="SUPFAM" id="SSF56235">
    <property type="entry name" value="N-terminal nucleophile aminohydrolases (Ntn hydrolases)"/>
    <property type="match status" value="1"/>
</dbReference>
<organism evidence="2 3">
    <name type="scientific">Maribellus comscasis</name>
    <dbReference type="NCBI Taxonomy" id="2681766"/>
    <lineage>
        <taxon>Bacteria</taxon>
        <taxon>Pseudomonadati</taxon>
        <taxon>Bacteroidota</taxon>
        <taxon>Bacteroidia</taxon>
        <taxon>Marinilabiliales</taxon>
        <taxon>Prolixibacteraceae</taxon>
        <taxon>Maribellus</taxon>
    </lineage>
</organism>
<keyword evidence="3" id="KW-1185">Reference proteome</keyword>
<dbReference type="EMBL" id="CP046401">
    <property type="protein sequence ID" value="QGY42112.1"/>
    <property type="molecule type" value="Genomic_DNA"/>
</dbReference>
<dbReference type="AlphaFoldDB" id="A0A6I6JPF3"/>
<gene>
    <name evidence="2" type="ORF">GM418_00110</name>
</gene>
<dbReference type="KEGG" id="mcos:GM418_00110"/>
<dbReference type="Pfam" id="PF03417">
    <property type="entry name" value="AAT"/>
    <property type="match status" value="1"/>
</dbReference>
<evidence type="ECO:0000313" key="2">
    <source>
        <dbReference type="EMBL" id="QGY42112.1"/>
    </source>
</evidence>
<dbReference type="RefSeq" id="WP_158861952.1">
    <property type="nucleotide sequence ID" value="NZ_CP046401.1"/>
</dbReference>
<keyword evidence="2" id="KW-0378">Hydrolase</keyword>
<evidence type="ECO:0000259" key="1">
    <source>
        <dbReference type="Pfam" id="PF03417"/>
    </source>
</evidence>
<reference evidence="2 3" key="1">
    <citation type="submission" date="2019-11" db="EMBL/GenBank/DDBJ databases">
        <authorList>
            <person name="Zheng R.K."/>
            <person name="Sun C.M."/>
        </authorList>
    </citation>
    <scope>NUCLEOTIDE SEQUENCE [LARGE SCALE GENOMIC DNA]</scope>
    <source>
        <strain evidence="2 3">WC007</strain>
    </source>
</reference>
<evidence type="ECO:0000313" key="3">
    <source>
        <dbReference type="Proteomes" id="UP000428260"/>
    </source>
</evidence>
<feature type="domain" description="Peptidase C45 hydrolase" evidence="1">
    <location>
        <begin position="154"/>
        <end position="336"/>
    </location>
</feature>
<sequence>MTLKISAQIIHRKKGDYVTVRHLQLWGSNREIGFQLGKIARKQHSVLAVTNPNPAKNECQKKYIQQNYPVHFERMKGFAEAFGESLVATDKDFSCFGHLNGTIACSAIFYPAEFTQTKTGILSRNADLPLITFQEIMGQKPSPDSKSVLSNPYIIETYPDKGYATLSTFSFELYGLALDGINSEGLVISHLHADSVNISFYKPTKGFGVGINEMLAVQFLLDNCKNAEDAKKLLLLNKHFYMFLPTHLIVADKDGNSFIWEYSSNHNEESIISGNQKIQIITNFPVHQFLHSKNFPASIDDSCPFARFRTLEKAIKDNGKNLSLQQIKNINSTVFIQDKMCAKPLVPPVRTVYHNLYDTANSSMEISFYRKDEADCQLRTKYYKFQLK</sequence>
<name>A0A6I6JPF3_9BACT</name>
<dbReference type="InterPro" id="IPR029055">
    <property type="entry name" value="Ntn_hydrolases_N"/>
</dbReference>
<dbReference type="GO" id="GO:0016787">
    <property type="term" value="F:hydrolase activity"/>
    <property type="evidence" value="ECO:0007669"/>
    <property type="project" value="UniProtKB-KW"/>
</dbReference>